<gene>
    <name evidence="7" type="ORF">COV87_00655</name>
</gene>
<name>A0A2H0KKZ3_9BACT</name>
<evidence type="ECO:0000256" key="5">
    <source>
        <dbReference type="ARBA" id="ARBA00023136"/>
    </source>
</evidence>
<comment type="subcellular location">
    <subcellularLocation>
        <location evidence="1">Membrane</location>
        <topology evidence="1">Single-pass membrane protein</topology>
    </subcellularLocation>
</comment>
<dbReference type="Pfam" id="PF07963">
    <property type="entry name" value="N_methyl"/>
    <property type="match status" value="1"/>
</dbReference>
<dbReference type="InterPro" id="IPR012902">
    <property type="entry name" value="N_methyl_site"/>
</dbReference>
<evidence type="ECO:0008006" key="9">
    <source>
        <dbReference type="Google" id="ProtNLM"/>
    </source>
</evidence>
<organism evidence="7 8">
    <name type="scientific">Candidatus Roizmanbacteria bacterium CG11_big_fil_rev_8_21_14_0_20_37_16</name>
    <dbReference type="NCBI Taxonomy" id="1974857"/>
    <lineage>
        <taxon>Bacteria</taxon>
        <taxon>Candidatus Roizmaniibacteriota</taxon>
    </lineage>
</organism>
<comment type="caution">
    <text evidence="7">The sequence shown here is derived from an EMBL/GenBank/DDBJ whole genome shotgun (WGS) entry which is preliminary data.</text>
</comment>
<reference evidence="7 8" key="1">
    <citation type="submission" date="2017-09" db="EMBL/GenBank/DDBJ databases">
        <title>Depth-based differentiation of microbial function through sediment-hosted aquifers and enrichment of novel symbionts in the deep terrestrial subsurface.</title>
        <authorList>
            <person name="Probst A.J."/>
            <person name="Ladd B."/>
            <person name="Jarett J.K."/>
            <person name="Geller-Mcgrath D.E."/>
            <person name="Sieber C.M."/>
            <person name="Emerson J.B."/>
            <person name="Anantharaman K."/>
            <person name="Thomas B.C."/>
            <person name="Malmstrom R."/>
            <person name="Stieglmeier M."/>
            <person name="Klingl A."/>
            <person name="Woyke T."/>
            <person name="Ryan C.M."/>
            <person name="Banfield J.F."/>
        </authorList>
    </citation>
    <scope>NUCLEOTIDE SEQUENCE [LARGE SCALE GENOMIC DNA]</scope>
    <source>
        <strain evidence="7">CG11_big_fil_rev_8_21_14_0_20_37_16</strain>
    </source>
</reference>
<dbReference type="Gene3D" id="3.30.700.10">
    <property type="entry name" value="Glycoprotein, Type 4 Pilin"/>
    <property type="match status" value="1"/>
</dbReference>
<evidence type="ECO:0000256" key="4">
    <source>
        <dbReference type="ARBA" id="ARBA00022989"/>
    </source>
</evidence>
<evidence type="ECO:0000256" key="3">
    <source>
        <dbReference type="ARBA" id="ARBA00022692"/>
    </source>
</evidence>
<keyword evidence="5 6" id="KW-0472">Membrane</keyword>
<dbReference type="PANTHER" id="PTHR30093:SF44">
    <property type="entry name" value="TYPE II SECRETION SYSTEM CORE PROTEIN G"/>
    <property type="match status" value="1"/>
</dbReference>
<proteinExistence type="predicted"/>
<feature type="transmembrane region" description="Helical" evidence="6">
    <location>
        <begin position="12"/>
        <end position="39"/>
    </location>
</feature>
<dbReference type="AlphaFoldDB" id="A0A2H0KKZ3"/>
<evidence type="ECO:0000313" key="8">
    <source>
        <dbReference type="Proteomes" id="UP000229497"/>
    </source>
</evidence>
<dbReference type="PANTHER" id="PTHR30093">
    <property type="entry name" value="GENERAL SECRETION PATHWAY PROTEIN G"/>
    <property type="match status" value="1"/>
</dbReference>
<dbReference type="PRINTS" id="PR00813">
    <property type="entry name" value="BCTERIALGSPG"/>
</dbReference>
<dbReference type="SUPFAM" id="SSF54523">
    <property type="entry name" value="Pili subunits"/>
    <property type="match status" value="1"/>
</dbReference>
<accession>A0A2H0KKZ3</accession>
<dbReference type="GO" id="GO:0015628">
    <property type="term" value="P:protein secretion by the type II secretion system"/>
    <property type="evidence" value="ECO:0007669"/>
    <property type="project" value="InterPro"/>
</dbReference>
<dbReference type="NCBIfam" id="TIGR02532">
    <property type="entry name" value="IV_pilin_GFxxxE"/>
    <property type="match status" value="1"/>
</dbReference>
<dbReference type="InterPro" id="IPR000983">
    <property type="entry name" value="Bac_GSPG_pilin"/>
</dbReference>
<dbReference type="Proteomes" id="UP000229497">
    <property type="component" value="Unassembled WGS sequence"/>
</dbReference>
<evidence type="ECO:0000313" key="7">
    <source>
        <dbReference type="EMBL" id="PIQ71922.1"/>
    </source>
</evidence>
<dbReference type="GO" id="GO:0015627">
    <property type="term" value="C:type II protein secretion system complex"/>
    <property type="evidence" value="ECO:0007669"/>
    <property type="project" value="InterPro"/>
</dbReference>
<protein>
    <recommendedName>
        <fullName evidence="9">Type II secretion system protein GspG C-terminal domain-containing protein</fullName>
    </recommendedName>
</protein>
<dbReference type="GO" id="GO:0016020">
    <property type="term" value="C:membrane"/>
    <property type="evidence" value="ECO:0007669"/>
    <property type="project" value="UniProtKB-SubCell"/>
</dbReference>
<evidence type="ECO:0000256" key="6">
    <source>
        <dbReference type="SAM" id="Phobius"/>
    </source>
</evidence>
<keyword evidence="3 6" id="KW-0812">Transmembrane</keyword>
<dbReference type="InterPro" id="IPR045584">
    <property type="entry name" value="Pilin-like"/>
</dbReference>
<keyword evidence="4 6" id="KW-1133">Transmembrane helix</keyword>
<evidence type="ECO:0000256" key="2">
    <source>
        <dbReference type="ARBA" id="ARBA00022481"/>
    </source>
</evidence>
<sequence length="153" mass="16501">MKKTPALRVTEGFSLVEILVVVTIIALLASIAAVSYSQFVKQARDAKRKTDIEQIRAAIELYRNFDSVGAYPASLDFSGVGTVEDANATYLSKVPNDPKSSQGYTFYYTSVSPFTDYSLCAYLENGSTTAVGGTLCGPSSLLCNYCMGPYGQK</sequence>
<keyword evidence="2" id="KW-0488">Methylation</keyword>
<dbReference type="EMBL" id="PCVK01000022">
    <property type="protein sequence ID" value="PIQ71922.1"/>
    <property type="molecule type" value="Genomic_DNA"/>
</dbReference>
<dbReference type="PROSITE" id="PS00409">
    <property type="entry name" value="PROKAR_NTER_METHYL"/>
    <property type="match status" value="1"/>
</dbReference>
<evidence type="ECO:0000256" key="1">
    <source>
        <dbReference type="ARBA" id="ARBA00004167"/>
    </source>
</evidence>